<evidence type="ECO:0000256" key="3">
    <source>
        <dbReference type="ARBA" id="ARBA00022431"/>
    </source>
</evidence>
<proteinExistence type="inferred from homology"/>
<evidence type="ECO:0000256" key="6">
    <source>
        <dbReference type="RuleBase" id="RU361230"/>
    </source>
</evidence>
<feature type="region of interest" description="Disordered" evidence="7">
    <location>
        <begin position="28"/>
        <end position="53"/>
    </location>
</feature>
<evidence type="ECO:0000256" key="5">
    <source>
        <dbReference type="ARBA" id="ARBA00022844"/>
    </source>
</evidence>
<comment type="function">
    <text evidence="6">Self-assembles to form an icosahedral capsid.</text>
</comment>
<keyword evidence="4 6" id="KW-0167">Capsid protein</keyword>
<evidence type="ECO:0000256" key="1">
    <source>
        <dbReference type="ARBA" id="ARBA00004328"/>
    </source>
</evidence>
<protein>
    <recommendedName>
        <fullName evidence="6">Capsid protein</fullName>
    </recommendedName>
</protein>
<keyword evidence="5 6" id="KW-0946">Virion</keyword>
<dbReference type="EMBL" id="PP857084">
    <property type="protein sequence ID" value="XBU06631.1"/>
    <property type="molecule type" value="Genomic_DNA"/>
</dbReference>
<dbReference type="GO" id="GO:0039615">
    <property type="term" value="C:T=1 icosahedral viral capsid"/>
    <property type="evidence" value="ECO:0007669"/>
    <property type="project" value="UniProtKB-UniRule"/>
</dbReference>
<comment type="subcellular location">
    <subcellularLocation>
        <location evidence="1 6">Virion</location>
    </subcellularLocation>
</comment>
<comment type="similarity">
    <text evidence="2 6">Belongs to the anelloviridae capsid protein family.</text>
</comment>
<evidence type="ECO:0000256" key="7">
    <source>
        <dbReference type="SAM" id="MobiDB-lite"/>
    </source>
</evidence>
<evidence type="ECO:0000313" key="8">
    <source>
        <dbReference type="EMBL" id="XBU06631.1"/>
    </source>
</evidence>
<keyword evidence="3 6" id="KW-1140">T=1 icosahedral capsid protein</keyword>
<dbReference type="InterPro" id="IPR004219">
    <property type="entry name" value="TTvirus_Unk"/>
</dbReference>
<evidence type="ECO:0000256" key="2">
    <source>
        <dbReference type="ARBA" id="ARBA00006131"/>
    </source>
</evidence>
<dbReference type="Pfam" id="PF02956">
    <property type="entry name" value="TT_ORF1"/>
    <property type="match status" value="1"/>
</dbReference>
<evidence type="ECO:0000256" key="4">
    <source>
        <dbReference type="ARBA" id="ARBA00022561"/>
    </source>
</evidence>
<name>A0AAU7SSV6_9VIRU</name>
<sequence length="672" mass="79750">MPFWWRRRRKPWFGRWRYNRRFQRHKRRVHRRRFTRRRNRRAPRRRRRRRYKVRRKKRKITIQQWQPESIKKCKIKGQGTIVLGAEGTQYRCYTTVKNEWTNPKVAGGGGFGVELFTLKYLYREYKAKHNIWTTTNEYKDLCRYTGCKFIFYRHPETDFILSYDIQPPFTISKYTYMFHHPVLALQRRHKKLLLSTATKPTGRLTKKFKIRPPKQLITKWFFQEDFADYGLVSISATACNFRYPWLGVSNENLIITLYYLQPEFYPHSDWAQYHATPWNPLGVGSGTKTPENLYYYYYNDRNVLTQWQMQPFTVTQPYYASLSIDKGWFCPQVLRAVQVKKTPEGHAQSITPCGVLRYNPAEDTGKGNKIWVTDILASSYAEPKDEDLIMQDYPLYMMFYGYTSYLQQVKHESVSFKAKMFVVQSNALKRVRGESTKNFYPLIDKSFCYGKGPNMTDPILFSGNIWYPSIYGQRDSINAIVNCGPLTPKYNETKNSTWQCNYFYDFYFKWGGAYPPDQEVEDPATKGKYPVPDHISQNVQIADPQKQRYSKIFKSWDYRRGALTNKAIKRMQENLSSDESCSTDSTTCSSAKRRRVLPTLQDPKKENKEIQKCLLSLCEEPTWQEQEKTPDLIQLIHQQHEQQQLLKHNLLTLIADLKAKQRNLLHQTGFLG</sequence>
<accession>A0AAU7SSV6</accession>
<reference evidence="8" key="1">
    <citation type="submission" date="2024-05" db="EMBL/GenBank/DDBJ databases">
        <authorList>
            <person name="Laubscher F."/>
            <person name="Chudzinski V."/>
            <person name="Cordey S."/>
            <person name="Hosszu-Fellous K."/>
            <person name="Kaiser L."/>
        </authorList>
    </citation>
    <scope>NUCLEOTIDE SEQUENCE</scope>
    <source>
        <strain evidence="8">1212D3-6</strain>
    </source>
</reference>
<organism evidence="8">
    <name type="scientific">Gammatorquevirus homidi6</name>
    <dbReference type="NCBI Taxonomy" id="3048391"/>
    <lineage>
        <taxon>Viruses</taxon>
        <taxon>Monodnaviria</taxon>
        <taxon>Shotokuvirae</taxon>
        <taxon>Commensaviricota</taxon>
        <taxon>Cardeaviricetes</taxon>
        <taxon>Sanitavirales</taxon>
        <taxon>Anelloviridae</taxon>
        <taxon>Gammatorquevirus</taxon>
    </lineage>
</organism>